<feature type="transmembrane region" description="Helical" evidence="6">
    <location>
        <begin position="355"/>
        <end position="373"/>
    </location>
</feature>
<dbReference type="EMBL" id="MU864472">
    <property type="protein sequence ID" value="KAK4184852.1"/>
    <property type="molecule type" value="Genomic_DNA"/>
</dbReference>
<evidence type="ECO:0000256" key="4">
    <source>
        <dbReference type="ARBA" id="ARBA00022989"/>
    </source>
</evidence>
<proteinExistence type="inferred from homology"/>
<dbReference type="SUPFAM" id="SSF103473">
    <property type="entry name" value="MFS general substrate transporter"/>
    <property type="match status" value="1"/>
</dbReference>
<dbReference type="PANTHER" id="PTHR48022:SF29">
    <property type="entry name" value="SUGAR TRANSPORTER, PUTATIVE (AFU_ORTHOLOGUE AFUA_6G14500)-RELATED"/>
    <property type="match status" value="1"/>
</dbReference>
<dbReference type="GO" id="GO:0005351">
    <property type="term" value="F:carbohydrate:proton symporter activity"/>
    <property type="evidence" value="ECO:0007669"/>
    <property type="project" value="TreeGrafter"/>
</dbReference>
<dbReference type="InterPro" id="IPR036259">
    <property type="entry name" value="MFS_trans_sf"/>
</dbReference>
<dbReference type="GO" id="GO:0016020">
    <property type="term" value="C:membrane"/>
    <property type="evidence" value="ECO:0007669"/>
    <property type="project" value="UniProtKB-SubCell"/>
</dbReference>
<evidence type="ECO:0000259" key="7">
    <source>
        <dbReference type="PROSITE" id="PS50850"/>
    </source>
</evidence>
<sequence>MAIIGAKEEHVDPRLTRIAKADTIPWYKKPNLRFLYLILVPTGLGVEWTSGFDSSMMNSLQAVKSWTDYFDNPTSSRLGLLNAMYSLGALMAIPFIPTVSQYLGRRRTILLASLIMCLGAGLQAGSINSDMFLASRWVLGFGIPFAIVNASSMIGELSYANERPIMTSLFNASWFVGAIVAAGTTYGTFQMSSTWAWRLPSLLQLVPSFFQLTFMHWCPESPRWLVSQDRSEEAFAILQKYHSEGPDGDEFVRLEFAEIQATLAQEKELASRFVWADVVRDPPMRRRFMIAAIVGFFTQWSGNGLLSFYMKKILALVNITDNRTVQQVILSNTCWGFINAVPIALIAPRFKRRKMFLTCTIGTAVVYVVWTISSARATIENSSRAAIPVLVFIFVYSPFYNIGWNALAYTYMVELFPFRQRAKGIAVEQLTVRFAVFFNTYVNPIALDGIGWKYYIVYCVWILVEILTVYMLFPETHNRTLEELSFMFEGKEVQDKVAKNVDKVLHVELETIQRRGSKDGGAIAVESRA</sequence>
<comment type="similarity">
    <text evidence="2">Belongs to the major facilitator superfamily. Sugar transporter (TC 2.A.1.1) family.</text>
</comment>
<evidence type="ECO:0000256" key="5">
    <source>
        <dbReference type="ARBA" id="ARBA00023136"/>
    </source>
</evidence>
<keyword evidence="9" id="KW-1185">Reference proteome</keyword>
<feature type="transmembrane region" description="Helical" evidence="6">
    <location>
        <begin position="137"/>
        <end position="157"/>
    </location>
</feature>
<evidence type="ECO:0000256" key="6">
    <source>
        <dbReference type="SAM" id="Phobius"/>
    </source>
</evidence>
<dbReference type="FunFam" id="1.20.1250.20:FF:000117">
    <property type="entry name" value="MFS hexose transporter"/>
    <property type="match status" value="1"/>
</dbReference>
<feature type="transmembrane region" description="Helical" evidence="6">
    <location>
        <begin position="34"/>
        <end position="52"/>
    </location>
</feature>
<feature type="transmembrane region" description="Helical" evidence="6">
    <location>
        <begin position="169"/>
        <end position="189"/>
    </location>
</feature>
<accession>A0AAN7AGB5</accession>
<comment type="caution">
    <text evidence="8">The sequence shown here is derived from an EMBL/GenBank/DDBJ whole genome shotgun (WGS) entry which is preliminary data.</text>
</comment>
<evidence type="ECO:0000256" key="1">
    <source>
        <dbReference type="ARBA" id="ARBA00004141"/>
    </source>
</evidence>
<evidence type="ECO:0000313" key="8">
    <source>
        <dbReference type="EMBL" id="KAK4184852.1"/>
    </source>
</evidence>
<dbReference type="Pfam" id="PF00083">
    <property type="entry name" value="Sugar_tr"/>
    <property type="match status" value="1"/>
</dbReference>
<dbReference type="Gene3D" id="1.20.1250.20">
    <property type="entry name" value="MFS general substrate transporter like domains"/>
    <property type="match status" value="1"/>
</dbReference>
<reference evidence="8" key="2">
    <citation type="submission" date="2023-05" db="EMBL/GenBank/DDBJ databases">
        <authorList>
            <consortium name="Lawrence Berkeley National Laboratory"/>
            <person name="Steindorff A."/>
            <person name="Hensen N."/>
            <person name="Bonometti L."/>
            <person name="Westerberg I."/>
            <person name="Brannstrom I.O."/>
            <person name="Guillou S."/>
            <person name="Cros-Aarteil S."/>
            <person name="Calhoun S."/>
            <person name="Haridas S."/>
            <person name="Kuo A."/>
            <person name="Mondo S."/>
            <person name="Pangilinan J."/>
            <person name="Riley R."/>
            <person name="Labutti K."/>
            <person name="Andreopoulos B."/>
            <person name="Lipzen A."/>
            <person name="Chen C."/>
            <person name="Yanf M."/>
            <person name="Daum C."/>
            <person name="Ng V."/>
            <person name="Clum A."/>
            <person name="Ohm R."/>
            <person name="Martin F."/>
            <person name="Silar P."/>
            <person name="Natvig D."/>
            <person name="Lalanne C."/>
            <person name="Gautier V."/>
            <person name="Ament-Velasquez S.L."/>
            <person name="Kruys A."/>
            <person name="Hutchinson M.I."/>
            <person name="Powell A.J."/>
            <person name="Barry K."/>
            <person name="Miller A.N."/>
            <person name="Grigoriev I.V."/>
            <person name="Debuchy R."/>
            <person name="Gladieux P."/>
            <person name="Thoren M.H."/>
            <person name="Johannesson H."/>
        </authorList>
    </citation>
    <scope>NUCLEOTIDE SEQUENCE</scope>
    <source>
        <strain evidence="8">PSN309</strain>
    </source>
</reference>
<keyword evidence="4 6" id="KW-1133">Transmembrane helix</keyword>
<feature type="transmembrane region" description="Helical" evidence="6">
    <location>
        <begin position="454"/>
        <end position="473"/>
    </location>
</feature>
<evidence type="ECO:0000256" key="3">
    <source>
        <dbReference type="ARBA" id="ARBA00022692"/>
    </source>
</evidence>
<feature type="transmembrane region" description="Helical" evidence="6">
    <location>
        <begin position="385"/>
        <end position="412"/>
    </location>
</feature>
<dbReference type="AlphaFoldDB" id="A0AAN7AGB5"/>
<gene>
    <name evidence="8" type="ORF">QBC35DRAFT_440667</name>
</gene>
<evidence type="ECO:0000313" key="9">
    <source>
        <dbReference type="Proteomes" id="UP001302126"/>
    </source>
</evidence>
<feature type="transmembrane region" description="Helical" evidence="6">
    <location>
        <begin position="329"/>
        <end position="348"/>
    </location>
</feature>
<comment type="subcellular location">
    <subcellularLocation>
        <location evidence="1">Membrane</location>
        <topology evidence="1">Multi-pass membrane protein</topology>
    </subcellularLocation>
</comment>
<keyword evidence="5 6" id="KW-0472">Membrane</keyword>
<name>A0AAN7AGB5_9PEZI</name>
<feature type="transmembrane region" description="Helical" evidence="6">
    <location>
        <begin position="78"/>
        <end position="96"/>
    </location>
</feature>
<keyword evidence="3 6" id="KW-0812">Transmembrane</keyword>
<reference evidence="8" key="1">
    <citation type="journal article" date="2023" name="Mol. Phylogenet. Evol.">
        <title>Genome-scale phylogeny and comparative genomics of the fungal order Sordariales.</title>
        <authorList>
            <person name="Hensen N."/>
            <person name="Bonometti L."/>
            <person name="Westerberg I."/>
            <person name="Brannstrom I.O."/>
            <person name="Guillou S."/>
            <person name="Cros-Aarteil S."/>
            <person name="Calhoun S."/>
            <person name="Haridas S."/>
            <person name="Kuo A."/>
            <person name="Mondo S."/>
            <person name="Pangilinan J."/>
            <person name="Riley R."/>
            <person name="LaButti K."/>
            <person name="Andreopoulos B."/>
            <person name="Lipzen A."/>
            <person name="Chen C."/>
            <person name="Yan M."/>
            <person name="Daum C."/>
            <person name="Ng V."/>
            <person name="Clum A."/>
            <person name="Steindorff A."/>
            <person name="Ohm R.A."/>
            <person name="Martin F."/>
            <person name="Silar P."/>
            <person name="Natvig D.O."/>
            <person name="Lalanne C."/>
            <person name="Gautier V."/>
            <person name="Ament-Velasquez S.L."/>
            <person name="Kruys A."/>
            <person name="Hutchinson M.I."/>
            <person name="Powell A.J."/>
            <person name="Barry K."/>
            <person name="Miller A.N."/>
            <person name="Grigoriev I.V."/>
            <person name="Debuchy R."/>
            <person name="Gladieux P."/>
            <person name="Hiltunen Thoren M."/>
            <person name="Johannesson H."/>
        </authorList>
    </citation>
    <scope>NUCLEOTIDE SEQUENCE</scope>
    <source>
        <strain evidence="8">PSN309</strain>
    </source>
</reference>
<dbReference type="InterPro" id="IPR050360">
    <property type="entry name" value="MFS_Sugar_Transporters"/>
</dbReference>
<dbReference type="InterPro" id="IPR005828">
    <property type="entry name" value="MFS_sugar_transport-like"/>
</dbReference>
<dbReference type="PANTHER" id="PTHR48022">
    <property type="entry name" value="PLASTIDIC GLUCOSE TRANSPORTER 4"/>
    <property type="match status" value="1"/>
</dbReference>
<evidence type="ECO:0000256" key="2">
    <source>
        <dbReference type="ARBA" id="ARBA00010992"/>
    </source>
</evidence>
<dbReference type="Proteomes" id="UP001302126">
    <property type="component" value="Unassembled WGS sequence"/>
</dbReference>
<organism evidence="8 9">
    <name type="scientific">Podospora australis</name>
    <dbReference type="NCBI Taxonomy" id="1536484"/>
    <lineage>
        <taxon>Eukaryota</taxon>
        <taxon>Fungi</taxon>
        <taxon>Dikarya</taxon>
        <taxon>Ascomycota</taxon>
        <taxon>Pezizomycotina</taxon>
        <taxon>Sordariomycetes</taxon>
        <taxon>Sordariomycetidae</taxon>
        <taxon>Sordariales</taxon>
        <taxon>Podosporaceae</taxon>
        <taxon>Podospora</taxon>
    </lineage>
</organism>
<dbReference type="PROSITE" id="PS50850">
    <property type="entry name" value="MFS"/>
    <property type="match status" value="1"/>
</dbReference>
<feature type="transmembrane region" description="Helical" evidence="6">
    <location>
        <begin position="288"/>
        <end position="309"/>
    </location>
</feature>
<protein>
    <submittedName>
        <fullName evidence="8">General substrate transporter</fullName>
    </submittedName>
</protein>
<feature type="transmembrane region" description="Helical" evidence="6">
    <location>
        <begin position="108"/>
        <end position="125"/>
    </location>
</feature>
<dbReference type="InterPro" id="IPR020846">
    <property type="entry name" value="MFS_dom"/>
</dbReference>
<feature type="domain" description="Major facilitator superfamily (MFS) profile" evidence="7">
    <location>
        <begin position="39"/>
        <end position="477"/>
    </location>
</feature>